<organism evidence="1 2">
    <name type="scientific">Colocasia esculenta</name>
    <name type="common">Wild taro</name>
    <name type="synonym">Arum esculentum</name>
    <dbReference type="NCBI Taxonomy" id="4460"/>
    <lineage>
        <taxon>Eukaryota</taxon>
        <taxon>Viridiplantae</taxon>
        <taxon>Streptophyta</taxon>
        <taxon>Embryophyta</taxon>
        <taxon>Tracheophyta</taxon>
        <taxon>Spermatophyta</taxon>
        <taxon>Magnoliopsida</taxon>
        <taxon>Liliopsida</taxon>
        <taxon>Araceae</taxon>
        <taxon>Aroideae</taxon>
        <taxon>Colocasieae</taxon>
        <taxon>Colocasia</taxon>
    </lineage>
</organism>
<name>A0A843TSL1_COLES</name>
<reference evidence="1" key="1">
    <citation type="submission" date="2017-07" db="EMBL/GenBank/DDBJ databases">
        <title>Taro Niue Genome Assembly and Annotation.</title>
        <authorList>
            <person name="Atibalentja N."/>
            <person name="Keating K."/>
            <person name="Fields C.J."/>
        </authorList>
    </citation>
    <scope>NUCLEOTIDE SEQUENCE</scope>
    <source>
        <strain evidence="1">Niue_2</strain>
        <tissue evidence="1">Leaf</tissue>
    </source>
</reference>
<evidence type="ECO:0000313" key="2">
    <source>
        <dbReference type="Proteomes" id="UP000652761"/>
    </source>
</evidence>
<comment type="caution">
    <text evidence="1">The sequence shown here is derived from an EMBL/GenBank/DDBJ whole genome shotgun (WGS) entry which is preliminary data.</text>
</comment>
<protein>
    <submittedName>
        <fullName evidence="1">Uncharacterized protein</fullName>
    </submittedName>
</protein>
<dbReference type="Proteomes" id="UP000652761">
    <property type="component" value="Unassembled WGS sequence"/>
</dbReference>
<dbReference type="EMBL" id="NMUH01000213">
    <property type="protein sequence ID" value="MQL74548.1"/>
    <property type="molecule type" value="Genomic_DNA"/>
</dbReference>
<accession>A0A843TSL1</accession>
<keyword evidence="2" id="KW-1185">Reference proteome</keyword>
<evidence type="ECO:0000313" key="1">
    <source>
        <dbReference type="EMBL" id="MQL74548.1"/>
    </source>
</evidence>
<proteinExistence type="predicted"/>
<gene>
    <name evidence="1" type="ORF">Taro_006906</name>
</gene>
<sequence>MMTRGTPHRDTSSCNYDKGHLVMCFCVMAEMPVGGNMHAADCMARRSWRSDRWTPTHVGGTRCGRLVPSVLAVSDL</sequence>
<dbReference type="AlphaFoldDB" id="A0A843TSL1"/>
<feature type="non-terminal residue" evidence="1">
    <location>
        <position position="76"/>
    </location>
</feature>